<gene>
    <name evidence="1" type="ORF">ENV17_04260</name>
</gene>
<sequence length="206" mass="20738">MNSREAVLLAVVLVLAASNLVLLHSYLGREGVAPPSAGVPAGPGSSCGVAGSPSASASLNVSGSSGQGASAPPVSAGCAEAPVTYYLSIEAVGSFGESPDAAPRIPENLSVSIMELEGSPLMCAVDMKAGVAVGVAVVNVTIPLPGGCYRVEPVLVNRTASEVYFRLALVEDPAGACGRCARITIKVSYLPPGRYIIYVGPVLRQG</sequence>
<evidence type="ECO:0000313" key="1">
    <source>
        <dbReference type="EMBL" id="HGI43583.1"/>
    </source>
</evidence>
<organism evidence="1">
    <name type="scientific">Thermofilum pendens</name>
    <dbReference type="NCBI Taxonomy" id="2269"/>
    <lineage>
        <taxon>Archaea</taxon>
        <taxon>Thermoproteota</taxon>
        <taxon>Thermoprotei</taxon>
        <taxon>Thermofilales</taxon>
        <taxon>Thermofilaceae</taxon>
        <taxon>Thermofilum</taxon>
    </lineage>
</organism>
<dbReference type="AlphaFoldDB" id="A0A7C4B9I6"/>
<proteinExistence type="predicted"/>
<name>A0A7C4B9I6_THEPE</name>
<accession>A0A7C4B9I6</accession>
<comment type="caution">
    <text evidence="1">The sequence shown here is derived from an EMBL/GenBank/DDBJ whole genome shotgun (WGS) entry which is preliminary data.</text>
</comment>
<dbReference type="EMBL" id="DTFI01000108">
    <property type="protein sequence ID" value="HGI43583.1"/>
    <property type="molecule type" value="Genomic_DNA"/>
</dbReference>
<protein>
    <submittedName>
        <fullName evidence="1">Uncharacterized protein</fullName>
    </submittedName>
</protein>
<reference evidence="1" key="1">
    <citation type="journal article" date="2020" name="mSystems">
        <title>Genome- and Community-Level Interaction Insights into Carbon Utilization and Element Cycling Functions of Hydrothermarchaeota in Hydrothermal Sediment.</title>
        <authorList>
            <person name="Zhou Z."/>
            <person name="Liu Y."/>
            <person name="Xu W."/>
            <person name="Pan J."/>
            <person name="Luo Z.H."/>
            <person name="Li M."/>
        </authorList>
    </citation>
    <scope>NUCLEOTIDE SEQUENCE [LARGE SCALE GENOMIC DNA]</scope>
    <source>
        <strain evidence="1">SpSt-735</strain>
    </source>
</reference>